<dbReference type="InterPro" id="IPR005084">
    <property type="entry name" value="CBM6"/>
</dbReference>
<reference evidence="6 7" key="1">
    <citation type="submission" date="2020-07" db="EMBL/GenBank/DDBJ databases">
        <title>Vallitalea guaymasensis genome.</title>
        <authorList>
            <person name="Postec A."/>
        </authorList>
    </citation>
    <scope>NUCLEOTIDE SEQUENCE [LARGE SCALE GENOMIC DNA]</scope>
    <source>
        <strain evidence="6 7">Ra1766G1</strain>
    </source>
</reference>
<feature type="signal peptide" evidence="3">
    <location>
        <begin position="1"/>
        <end position="23"/>
    </location>
</feature>
<dbReference type="InterPro" id="IPR006584">
    <property type="entry name" value="Cellulose-bd_IV"/>
</dbReference>
<evidence type="ECO:0000256" key="2">
    <source>
        <dbReference type="ARBA" id="ARBA00022737"/>
    </source>
</evidence>
<dbReference type="InterPro" id="IPR024535">
    <property type="entry name" value="RHGA/B-epi-like_pectate_lyase"/>
</dbReference>
<dbReference type="InterPro" id="IPR051550">
    <property type="entry name" value="SCF-Subunits/Alg-Epimerases"/>
</dbReference>
<evidence type="ECO:0000256" key="1">
    <source>
        <dbReference type="ARBA" id="ARBA00022729"/>
    </source>
</evidence>
<dbReference type="InterPro" id="IPR000601">
    <property type="entry name" value="PKD_dom"/>
</dbReference>
<sequence length="817" mass="88719">MKKFVMSVLVIVSTLFFSNHVYAQTIDVTQYGATANDGNDDIAAINAAIDAAVEGDTLYLPEGTYNISSPIKLKSGIHIIGESQTGTIIKYIGTHEPSYLRKDSQGNTIQHYGMISLIDNTNNEISYITIDGNNNHYANNGIYGENSTNLNIHHITIRDFADTSDAFGPHGIFFTGYNDPALIDGVGNSIISDCNIDNIGIDNTWGAGMRIAWRSTGNKILNNTISNTGRGGILCNNGSSDLVIQNNTITGSGQKAEGLGIELWSGCDNSLVEDNNVDHWVSIDGASGVAVRRNTVSDTSGIYKFGGLEFVGSRDCVLTDNLVDQGQNIGITISNNHEKRYSFFGYNTIINCNQAGVQIQGEDLYAKYLYFYRTNFIGTLKDSTSLWPSSAGVGVKFNGNNTYINFEDCNIGGNASDGVQFQSYNNDQLSFVNCNIYGNGGKAFGYYGGYNSLEFDNNSIYDNSSNGIPSEKNFNNQKPVAVINCSDFGNVGQQVQFSSDSYDTDGNISHVLWDFGDGVPSTSTNDTYTYDKSGYYRVTLVVWDNNGRASRAEKIITVGTPMLTGNAYSVIEAEDYSALDGVQDNVTGIGSCDDSDWIRYDNVDFGITGAVEFIANVAVDSAFAGNQIEVRLDHANGEKIGALTVADTGGWGNFNQQSIFVRSTKGVRDVYLVFRGGHGVCNLDWFNFRALRSLDDYIEAEDYSADRGILNGGTCIGECDDGDWVRYDNVDFGISSMSHFIANVAVDPVFAGSDIEIRLDGINGKHIGTLTVTDTGSWGTYVEQSTSISGVIGLHDVYLVFKGGHGVCNLDRFRFID</sequence>
<protein>
    <submittedName>
        <fullName evidence="6">Carbohydrate-binding protein</fullName>
    </submittedName>
</protein>
<feature type="domain" description="CBM6" evidence="5">
    <location>
        <begin position="696"/>
        <end position="816"/>
    </location>
</feature>
<evidence type="ECO:0000256" key="3">
    <source>
        <dbReference type="SAM" id="SignalP"/>
    </source>
</evidence>
<dbReference type="Pfam" id="PF03422">
    <property type="entry name" value="CBM_6"/>
    <property type="match status" value="2"/>
</dbReference>
<dbReference type="CDD" id="cd04084">
    <property type="entry name" value="CBM6_xylanase-like"/>
    <property type="match status" value="2"/>
</dbReference>
<organism evidence="6 7">
    <name type="scientific">Vallitalea guaymasensis</name>
    <dbReference type="NCBI Taxonomy" id="1185412"/>
    <lineage>
        <taxon>Bacteria</taxon>
        <taxon>Bacillati</taxon>
        <taxon>Bacillota</taxon>
        <taxon>Clostridia</taxon>
        <taxon>Lachnospirales</taxon>
        <taxon>Vallitaleaceae</taxon>
        <taxon>Vallitalea</taxon>
    </lineage>
</organism>
<dbReference type="SMART" id="SM00710">
    <property type="entry name" value="PbH1"/>
    <property type="match status" value="8"/>
</dbReference>
<dbReference type="InterPro" id="IPR035986">
    <property type="entry name" value="PKD_dom_sf"/>
</dbReference>
<keyword evidence="2" id="KW-0677">Repeat</keyword>
<dbReference type="Gene3D" id="2.60.120.260">
    <property type="entry name" value="Galactose-binding domain-like"/>
    <property type="match status" value="2"/>
</dbReference>
<gene>
    <name evidence="6" type="ORF">HYG85_21415</name>
</gene>
<dbReference type="PROSITE" id="PS51175">
    <property type="entry name" value="CBM6"/>
    <property type="match status" value="2"/>
</dbReference>
<dbReference type="KEGG" id="vgu:HYG85_21415"/>
<dbReference type="InterPro" id="IPR022409">
    <property type="entry name" value="PKD/Chitinase_dom"/>
</dbReference>
<dbReference type="PROSITE" id="PS50093">
    <property type="entry name" value="PKD"/>
    <property type="match status" value="1"/>
</dbReference>
<feature type="chain" id="PRO_5035145690" evidence="3">
    <location>
        <begin position="24"/>
        <end position="817"/>
    </location>
</feature>
<dbReference type="Proteomes" id="UP000677305">
    <property type="component" value="Chromosome"/>
</dbReference>
<feature type="domain" description="PKD" evidence="4">
    <location>
        <begin position="478"/>
        <end position="558"/>
    </location>
</feature>
<dbReference type="SMART" id="SM00606">
    <property type="entry name" value="CBD_IV"/>
    <property type="match status" value="2"/>
</dbReference>
<dbReference type="PANTHER" id="PTHR22990">
    <property type="entry name" value="F-BOX ONLY PROTEIN"/>
    <property type="match status" value="1"/>
</dbReference>
<dbReference type="AlphaFoldDB" id="A0A8J8SDY5"/>
<evidence type="ECO:0000259" key="4">
    <source>
        <dbReference type="PROSITE" id="PS50093"/>
    </source>
</evidence>
<evidence type="ECO:0000313" key="7">
    <source>
        <dbReference type="Proteomes" id="UP000677305"/>
    </source>
</evidence>
<dbReference type="RefSeq" id="WP_212691392.1">
    <property type="nucleotide sequence ID" value="NZ_CP058561.1"/>
</dbReference>
<dbReference type="InterPro" id="IPR008979">
    <property type="entry name" value="Galactose-bd-like_sf"/>
</dbReference>
<dbReference type="SUPFAM" id="SSF51126">
    <property type="entry name" value="Pectin lyase-like"/>
    <property type="match status" value="1"/>
</dbReference>
<dbReference type="Gene3D" id="2.60.40.10">
    <property type="entry name" value="Immunoglobulins"/>
    <property type="match status" value="1"/>
</dbReference>
<keyword evidence="7" id="KW-1185">Reference proteome</keyword>
<accession>A0A8J8SDY5</accession>
<dbReference type="GO" id="GO:0030246">
    <property type="term" value="F:carbohydrate binding"/>
    <property type="evidence" value="ECO:0007669"/>
    <property type="project" value="InterPro"/>
</dbReference>
<evidence type="ECO:0000259" key="5">
    <source>
        <dbReference type="PROSITE" id="PS51175"/>
    </source>
</evidence>
<dbReference type="SUPFAM" id="SSF49785">
    <property type="entry name" value="Galactose-binding domain-like"/>
    <property type="match status" value="2"/>
</dbReference>
<feature type="domain" description="CBM6" evidence="5">
    <location>
        <begin position="569"/>
        <end position="689"/>
    </location>
</feature>
<dbReference type="PANTHER" id="PTHR22990:SF15">
    <property type="entry name" value="F-BOX ONLY PROTEIN 10"/>
    <property type="match status" value="1"/>
</dbReference>
<dbReference type="Pfam" id="PF18911">
    <property type="entry name" value="PKD_4"/>
    <property type="match status" value="1"/>
</dbReference>
<dbReference type="SMART" id="SM00089">
    <property type="entry name" value="PKD"/>
    <property type="match status" value="1"/>
</dbReference>
<dbReference type="InterPro" id="IPR006626">
    <property type="entry name" value="PbH1"/>
</dbReference>
<dbReference type="SUPFAM" id="SSF49299">
    <property type="entry name" value="PKD domain"/>
    <property type="match status" value="1"/>
</dbReference>
<name>A0A8J8SDY5_9FIRM</name>
<dbReference type="EMBL" id="CP058561">
    <property type="protein sequence ID" value="QUH31343.1"/>
    <property type="molecule type" value="Genomic_DNA"/>
</dbReference>
<dbReference type="CDD" id="cd00146">
    <property type="entry name" value="PKD"/>
    <property type="match status" value="1"/>
</dbReference>
<evidence type="ECO:0000313" key="6">
    <source>
        <dbReference type="EMBL" id="QUH31343.1"/>
    </source>
</evidence>
<dbReference type="InterPro" id="IPR012334">
    <property type="entry name" value="Pectin_lyas_fold"/>
</dbReference>
<dbReference type="InterPro" id="IPR011050">
    <property type="entry name" value="Pectin_lyase_fold/virulence"/>
</dbReference>
<dbReference type="Pfam" id="PF12708">
    <property type="entry name" value="Pect-lyase_RHGA_epim"/>
    <property type="match status" value="1"/>
</dbReference>
<dbReference type="Gene3D" id="2.160.20.10">
    <property type="entry name" value="Single-stranded right-handed beta-helix, Pectin lyase-like"/>
    <property type="match status" value="1"/>
</dbReference>
<keyword evidence="1 3" id="KW-0732">Signal</keyword>
<dbReference type="InterPro" id="IPR013783">
    <property type="entry name" value="Ig-like_fold"/>
</dbReference>
<proteinExistence type="predicted"/>